<dbReference type="Proteomes" id="UP000236454">
    <property type="component" value="Unassembled WGS sequence"/>
</dbReference>
<sequence>MRHNLSEVTELIKDRRTIYPEFFSTRKVHREQVELVLNNAIWAPSHGMTQPWRFKVFMEEGKDKLGNFFEEMYLKHVAAEKQNPLKLARMQNRPKAASAVIAICMKRQEEERISELDEIMAVAAAVQNMHLTCTAYGLAAFWSTPGFMKTDDMKEFLGLGEKDRCLGFFYLGYPENEWPKGRRKPIEYVTEWIQE</sequence>
<keyword evidence="6 7" id="KW-0520">NAD</keyword>
<evidence type="ECO:0000313" key="10">
    <source>
        <dbReference type="EMBL" id="SFT56295.1"/>
    </source>
</evidence>
<dbReference type="CDD" id="cd02135">
    <property type="entry name" value="YdjA-like"/>
    <property type="match status" value="1"/>
</dbReference>
<dbReference type="STRING" id="477690.SAMN05216474_1340"/>
<feature type="binding site" evidence="8">
    <location>
        <position position="46"/>
    </location>
    <ligand>
        <name>FMN</name>
        <dbReference type="ChEBI" id="CHEBI:58210"/>
        <note>ligand shared between dimeric partners</note>
    </ligand>
</feature>
<keyword evidence="2 7" id="KW-0285">Flavoprotein</keyword>
<name>A0A1I6Z0Q3_9FLAO</name>
<feature type="binding site" description="in other chain" evidence="8">
    <location>
        <begin position="15"/>
        <end position="17"/>
    </location>
    <ligand>
        <name>FMN</name>
        <dbReference type="ChEBI" id="CHEBI:58210"/>
        <note>ligand shared between dimeric partners</note>
    </ligand>
</feature>
<evidence type="ECO:0000256" key="5">
    <source>
        <dbReference type="ARBA" id="ARBA00023002"/>
    </source>
</evidence>
<evidence type="ECO:0000256" key="6">
    <source>
        <dbReference type="ARBA" id="ARBA00023027"/>
    </source>
</evidence>
<evidence type="ECO:0000256" key="3">
    <source>
        <dbReference type="ARBA" id="ARBA00022643"/>
    </source>
</evidence>
<evidence type="ECO:0000256" key="2">
    <source>
        <dbReference type="ARBA" id="ARBA00022630"/>
    </source>
</evidence>
<comment type="similarity">
    <text evidence="1 7">Belongs to the nitroreductase family.</text>
</comment>
<organism evidence="10 11">
    <name type="scientific">Lishizhenia tianjinensis</name>
    <dbReference type="NCBI Taxonomy" id="477690"/>
    <lineage>
        <taxon>Bacteria</taxon>
        <taxon>Pseudomonadati</taxon>
        <taxon>Bacteroidota</taxon>
        <taxon>Flavobacteriia</taxon>
        <taxon>Flavobacteriales</taxon>
        <taxon>Crocinitomicaceae</taxon>
        <taxon>Lishizhenia</taxon>
    </lineage>
</organism>
<dbReference type="Gene3D" id="3.40.109.10">
    <property type="entry name" value="NADH Oxidase"/>
    <property type="match status" value="1"/>
</dbReference>
<dbReference type="PIRSF" id="PIRSF000232">
    <property type="entry name" value="YdjA"/>
    <property type="match status" value="1"/>
</dbReference>
<keyword evidence="5 7" id="KW-0560">Oxidoreductase</keyword>
<evidence type="ECO:0000259" key="9">
    <source>
        <dbReference type="Pfam" id="PF00881"/>
    </source>
</evidence>
<proteinExistence type="inferred from homology"/>
<protein>
    <recommendedName>
        <fullName evidence="7">Putative NAD(P)H nitroreductase</fullName>
        <ecNumber evidence="7">1.-.-.-</ecNumber>
    </recommendedName>
</protein>
<dbReference type="EC" id="1.-.-.-" evidence="7"/>
<accession>A0A1I6Z0Q3</accession>
<keyword evidence="11" id="KW-1185">Reference proteome</keyword>
<dbReference type="RefSeq" id="WP_090247535.1">
    <property type="nucleotide sequence ID" value="NZ_FPAS01000001.1"/>
</dbReference>
<gene>
    <name evidence="10" type="ORF">SAMN05216474_1340</name>
</gene>
<dbReference type="PANTHER" id="PTHR43821:SF1">
    <property type="entry name" value="NAD(P)H NITROREDUCTASE YDJA-RELATED"/>
    <property type="match status" value="1"/>
</dbReference>
<dbReference type="InterPro" id="IPR000415">
    <property type="entry name" value="Nitroreductase-like"/>
</dbReference>
<dbReference type="InterPro" id="IPR026021">
    <property type="entry name" value="YdjA-like"/>
</dbReference>
<dbReference type="PANTHER" id="PTHR43821">
    <property type="entry name" value="NAD(P)H NITROREDUCTASE YDJA-RELATED"/>
    <property type="match status" value="1"/>
</dbReference>
<evidence type="ECO:0000256" key="7">
    <source>
        <dbReference type="PIRNR" id="PIRNR000232"/>
    </source>
</evidence>
<dbReference type="GO" id="GO:0016491">
    <property type="term" value="F:oxidoreductase activity"/>
    <property type="evidence" value="ECO:0007669"/>
    <property type="project" value="UniProtKB-UniRule"/>
</dbReference>
<evidence type="ECO:0000256" key="4">
    <source>
        <dbReference type="ARBA" id="ARBA00022857"/>
    </source>
</evidence>
<evidence type="ECO:0000256" key="8">
    <source>
        <dbReference type="PIRSR" id="PIRSR000232-1"/>
    </source>
</evidence>
<feature type="domain" description="Nitroreductase" evidence="9">
    <location>
        <begin position="12"/>
        <end position="173"/>
    </location>
</feature>
<comment type="cofactor">
    <cofactor evidence="8">
        <name>FMN</name>
        <dbReference type="ChEBI" id="CHEBI:58210"/>
    </cofactor>
    <text evidence="8">Binds 1 FMN per subunit.</text>
</comment>
<dbReference type="InterPro" id="IPR052530">
    <property type="entry name" value="NAD(P)H_nitroreductase"/>
</dbReference>
<dbReference type="EMBL" id="FPAS01000001">
    <property type="protein sequence ID" value="SFT56295.1"/>
    <property type="molecule type" value="Genomic_DNA"/>
</dbReference>
<keyword evidence="4 7" id="KW-0521">NADP</keyword>
<dbReference type="OrthoDB" id="9804207at2"/>
<dbReference type="InterPro" id="IPR029479">
    <property type="entry name" value="Nitroreductase"/>
</dbReference>
<feature type="binding site" description="in other chain" evidence="8">
    <location>
        <begin position="142"/>
        <end position="144"/>
    </location>
    <ligand>
        <name>FMN</name>
        <dbReference type="ChEBI" id="CHEBI:58210"/>
        <note>ligand shared between dimeric partners</note>
    </ligand>
</feature>
<evidence type="ECO:0000313" key="11">
    <source>
        <dbReference type="Proteomes" id="UP000236454"/>
    </source>
</evidence>
<evidence type="ECO:0000256" key="1">
    <source>
        <dbReference type="ARBA" id="ARBA00007118"/>
    </source>
</evidence>
<dbReference type="Pfam" id="PF00881">
    <property type="entry name" value="Nitroreductase"/>
    <property type="match status" value="1"/>
</dbReference>
<reference evidence="10 11" key="1">
    <citation type="submission" date="2016-10" db="EMBL/GenBank/DDBJ databases">
        <authorList>
            <person name="de Groot N.N."/>
        </authorList>
    </citation>
    <scope>NUCLEOTIDE SEQUENCE [LARGE SCALE GENOMIC DNA]</scope>
    <source>
        <strain evidence="10 11">CGMCC 1.7005</strain>
    </source>
</reference>
<dbReference type="SUPFAM" id="SSF55469">
    <property type="entry name" value="FMN-dependent nitroreductase-like"/>
    <property type="match status" value="1"/>
</dbReference>
<keyword evidence="3 7" id="KW-0288">FMN</keyword>
<dbReference type="AlphaFoldDB" id="A0A1I6Z0Q3"/>